<keyword evidence="4" id="KW-0539">Nucleus</keyword>
<dbReference type="InterPro" id="IPR051127">
    <property type="entry name" value="Fungal_SecMet_Regulators"/>
</dbReference>
<dbReference type="GO" id="GO:0006351">
    <property type="term" value="P:DNA-templated transcription"/>
    <property type="evidence" value="ECO:0007669"/>
    <property type="project" value="InterPro"/>
</dbReference>
<keyword evidence="2" id="KW-0238">DNA-binding</keyword>
<evidence type="ECO:0000313" key="7">
    <source>
        <dbReference type="Proteomes" id="UP000652219"/>
    </source>
</evidence>
<dbReference type="Proteomes" id="UP000652219">
    <property type="component" value="Unassembled WGS sequence"/>
</dbReference>
<evidence type="ECO:0000259" key="5">
    <source>
        <dbReference type="SMART" id="SM00906"/>
    </source>
</evidence>
<dbReference type="AlphaFoldDB" id="A0A8H6MRU3"/>
<dbReference type="GO" id="GO:0005634">
    <property type="term" value="C:nucleus"/>
    <property type="evidence" value="ECO:0007669"/>
    <property type="project" value="TreeGrafter"/>
</dbReference>
<dbReference type="CDD" id="cd12148">
    <property type="entry name" value="fungal_TF_MHR"/>
    <property type="match status" value="1"/>
</dbReference>
<proteinExistence type="predicted"/>
<dbReference type="GO" id="GO:0008270">
    <property type="term" value="F:zinc ion binding"/>
    <property type="evidence" value="ECO:0007669"/>
    <property type="project" value="InterPro"/>
</dbReference>
<evidence type="ECO:0000256" key="1">
    <source>
        <dbReference type="ARBA" id="ARBA00023015"/>
    </source>
</evidence>
<gene>
    <name evidence="6" type="ORF">CSOJ01_09176</name>
</gene>
<sequence length="403" mass="44924">MIGLACRMVVGLGLHLDEPGPGRMETETQMRRRLWHGCVQMETFVSMTLGRPPFFMTGNHVSLPDAVDDVYLPAQGEGPGQASHVFSQNYFTVINIKFTRILGMILRRIYHPAQQDTLSRTERPDVNTLLHLDILLQDVRKDIPAPIDWDCLPASNTAPWSSRHLLLRRQANVLQASFTSFCEAARPPVSPAEQTNQPVDSGLEDALKGQCAEVCVRYACELVESVSRATSEAATGAWWFSLFYLITSGVIIILAECTQLHKKPAFDGPTLARSWNLCITTLECLGAKHERAREYLQSLRILRERASQAYGVLGGQPPPATVQLLNGNVDGTQAARPEQRQAEGVCDTYEDVPWNSDAVYGTGFLEHDWGAPFLFENMGENWWEGQETSTCFPHEGELQDHIA</sequence>
<dbReference type="GO" id="GO:0000978">
    <property type="term" value="F:RNA polymerase II cis-regulatory region sequence-specific DNA binding"/>
    <property type="evidence" value="ECO:0007669"/>
    <property type="project" value="TreeGrafter"/>
</dbReference>
<comment type="caution">
    <text evidence="6">The sequence shown here is derived from an EMBL/GenBank/DDBJ whole genome shotgun (WGS) entry which is preliminary data.</text>
</comment>
<dbReference type="Pfam" id="PF04082">
    <property type="entry name" value="Fungal_trans"/>
    <property type="match status" value="1"/>
</dbReference>
<dbReference type="GO" id="GO:0000435">
    <property type="term" value="P:positive regulation of transcription from RNA polymerase II promoter by galactose"/>
    <property type="evidence" value="ECO:0007669"/>
    <property type="project" value="TreeGrafter"/>
</dbReference>
<dbReference type="SMART" id="SM00906">
    <property type="entry name" value="Fungal_trans"/>
    <property type="match status" value="1"/>
</dbReference>
<evidence type="ECO:0000256" key="4">
    <source>
        <dbReference type="ARBA" id="ARBA00023242"/>
    </source>
</evidence>
<organism evidence="6 7">
    <name type="scientific">Colletotrichum sojae</name>
    <dbReference type="NCBI Taxonomy" id="2175907"/>
    <lineage>
        <taxon>Eukaryota</taxon>
        <taxon>Fungi</taxon>
        <taxon>Dikarya</taxon>
        <taxon>Ascomycota</taxon>
        <taxon>Pezizomycotina</taxon>
        <taxon>Sordariomycetes</taxon>
        <taxon>Hypocreomycetidae</taxon>
        <taxon>Glomerellales</taxon>
        <taxon>Glomerellaceae</taxon>
        <taxon>Colletotrichum</taxon>
        <taxon>Colletotrichum orchidearum species complex</taxon>
    </lineage>
</organism>
<evidence type="ECO:0000256" key="2">
    <source>
        <dbReference type="ARBA" id="ARBA00023125"/>
    </source>
</evidence>
<dbReference type="InterPro" id="IPR007219">
    <property type="entry name" value="XnlR_reg_dom"/>
</dbReference>
<keyword evidence="3" id="KW-0804">Transcription</keyword>
<dbReference type="PANTHER" id="PTHR47424">
    <property type="entry name" value="REGULATORY PROTEIN GAL4"/>
    <property type="match status" value="1"/>
</dbReference>
<evidence type="ECO:0000313" key="6">
    <source>
        <dbReference type="EMBL" id="KAF6805953.1"/>
    </source>
</evidence>
<reference evidence="6 7" key="1">
    <citation type="journal article" date="2020" name="Phytopathology">
        <title>Genome Sequence Resources of Colletotrichum truncatum, C. plurivorum, C. musicola, and C. sojae: Four Species Pathogenic to Soybean (Glycine max).</title>
        <authorList>
            <person name="Rogerio F."/>
            <person name="Boufleur T.R."/>
            <person name="Ciampi-Guillardi M."/>
            <person name="Sukno S.A."/>
            <person name="Thon M.R."/>
            <person name="Massola Junior N.S."/>
            <person name="Baroncelli R."/>
        </authorList>
    </citation>
    <scope>NUCLEOTIDE SEQUENCE [LARGE SCALE GENOMIC DNA]</scope>
    <source>
        <strain evidence="6 7">LFN0009</strain>
    </source>
</reference>
<protein>
    <submittedName>
        <fullName evidence="6">Fungal specific transcription factor domain-containing protein</fullName>
    </submittedName>
</protein>
<dbReference type="EMBL" id="WIGN01000170">
    <property type="protein sequence ID" value="KAF6805953.1"/>
    <property type="molecule type" value="Genomic_DNA"/>
</dbReference>
<name>A0A8H6MRU3_9PEZI</name>
<feature type="domain" description="Xylanolytic transcriptional activator regulatory" evidence="5">
    <location>
        <begin position="1"/>
        <end position="70"/>
    </location>
</feature>
<keyword evidence="7" id="KW-1185">Reference proteome</keyword>
<accession>A0A8H6MRU3</accession>
<dbReference type="PANTHER" id="PTHR47424:SF3">
    <property type="entry name" value="REGULATORY PROTEIN GAL4"/>
    <property type="match status" value="1"/>
</dbReference>
<keyword evidence="1" id="KW-0805">Transcription regulation</keyword>
<dbReference type="GO" id="GO:0000981">
    <property type="term" value="F:DNA-binding transcription factor activity, RNA polymerase II-specific"/>
    <property type="evidence" value="ECO:0007669"/>
    <property type="project" value="TreeGrafter"/>
</dbReference>
<evidence type="ECO:0000256" key="3">
    <source>
        <dbReference type="ARBA" id="ARBA00023163"/>
    </source>
</evidence>